<proteinExistence type="predicted"/>
<feature type="region of interest" description="Disordered" evidence="1">
    <location>
        <begin position="1"/>
        <end position="24"/>
    </location>
</feature>
<dbReference type="InterPro" id="IPR036390">
    <property type="entry name" value="WH_DNA-bd_sf"/>
</dbReference>
<keyword evidence="2" id="KW-1185">Reference proteome</keyword>
<organism evidence="2 3">
    <name type="scientific">Spinacia oleracea</name>
    <name type="common">Spinach</name>
    <dbReference type="NCBI Taxonomy" id="3562"/>
    <lineage>
        <taxon>Eukaryota</taxon>
        <taxon>Viridiplantae</taxon>
        <taxon>Streptophyta</taxon>
        <taxon>Embryophyta</taxon>
        <taxon>Tracheophyta</taxon>
        <taxon>Spermatophyta</taxon>
        <taxon>Magnoliopsida</taxon>
        <taxon>eudicotyledons</taxon>
        <taxon>Gunneridae</taxon>
        <taxon>Pentapetalae</taxon>
        <taxon>Caryophyllales</taxon>
        <taxon>Chenopodiaceae</taxon>
        <taxon>Chenopodioideae</taxon>
        <taxon>Anserineae</taxon>
        <taxon>Spinacia</taxon>
    </lineage>
</organism>
<gene>
    <name evidence="3" type="primary">LOC130465661</name>
</gene>
<dbReference type="SUPFAM" id="SSF46785">
    <property type="entry name" value="Winged helix' DNA-binding domain"/>
    <property type="match status" value="1"/>
</dbReference>
<dbReference type="Proteomes" id="UP000813463">
    <property type="component" value="Chromosome 1"/>
</dbReference>
<evidence type="ECO:0000256" key="1">
    <source>
        <dbReference type="SAM" id="MobiDB-lite"/>
    </source>
</evidence>
<reference evidence="2" key="1">
    <citation type="journal article" date="2021" name="Nat. Commun.">
        <title>Genomic analyses provide insights into spinach domestication and the genetic basis of agronomic traits.</title>
        <authorList>
            <person name="Cai X."/>
            <person name="Sun X."/>
            <person name="Xu C."/>
            <person name="Sun H."/>
            <person name="Wang X."/>
            <person name="Ge C."/>
            <person name="Zhang Z."/>
            <person name="Wang Q."/>
            <person name="Fei Z."/>
            <person name="Jiao C."/>
            <person name="Wang Q."/>
        </authorList>
    </citation>
    <scope>NUCLEOTIDE SEQUENCE [LARGE SCALE GENOMIC DNA]</scope>
    <source>
        <strain evidence="2">cv. Varoflay</strain>
    </source>
</reference>
<sequence>MEQTMLRDVTNGEHRGKEEEEEAEASVDIWRYVFGFTEMAIVKCANDLGIADVFHKNGGSMSTSRASIFPLMSATFPLPRNELKVGIVKARTASNMNRHYDQRE</sequence>
<evidence type="ECO:0000313" key="2">
    <source>
        <dbReference type="Proteomes" id="UP000813463"/>
    </source>
</evidence>
<evidence type="ECO:0000313" key="3">
    <source>
        <dbReference type="RefSeq" id="XP_056690492.1"/>
    </source>
</evidence>
<dbReference type="RefSeq" id="XP_056690492.1">
    <property type="nucleotide sequence ID" value="XM_056834514.1"/>
</dbReference>
<dbReference type="GeneID" id="130465661"/>
<dbReference type="InterPro" id="IPR036388">
    <property type="entry name" value="WH-like_DNA-bd_sf"/>
</dbReference>
<protein>
    <submittedName>
        <fullName evidence="3">Acetylserotonin O-methyltransferase-like</fullName>
    </submittedName>
</protein>
<dbReference type="Gene3D" id="1.10.10.10">
    <property type="entry name" value="Winged helix-like DNA-binding domain superfamily/Winged helix DNA-binding domain"/>
    <property type="match status" value="1"/>
</dbReference>
<accession>A0ABM3R4G0</accession>
<reference evidence="3" key="2">
    <citation type="submission" date="2025-08" db="UniProtKB">
        <authorList>
            <consortium name="RefSeq"/>
        </authorList>
    </citation>
    <scope>IDENTIFICATION</scope>
    <source>
        <tissue evidence="3">Leaf</tissue>
    </source>
</reference>
<name>A0ABM3R4G0_SPIOL</name>